<reference evidence="1" key="2">
    <citation type="submission" date="2021-04" db="EMBL/GenBank/DDBJ databases">
        <authorList>
            <person name="Gilroy R."/>
        </authorList>
    </citation>
    <scope>NUCLEOTIDE SEQUENCE</scope>
    <source>
        <strain evidence="1">ChiGjej3B3-11674</strain>
    </source>
</reference>
<comment type="caution">
    <text evidence="1">The sequence shown here is derived from an EMBL/GenBank/DDBJ whole genome shotgun (WGS) entry which is preliminary data.</text>
</comment>
<protein>
    <submittedName>
        <fullName evidence="1">Uncharacterized protein</fullName>
    </submittedName>
</protein>
<dbReference type="AlphaFoldDB" id="A0A9D2U1N9"/>
<evidence type="ECO:0000313" key="2">
    <source>
        <dbReference type="Proteomes" id="UP000823897"/>
    </source>
</evidence>
<dbReference type="EMBL" id="DWUV01000059">
    <property type="protein sequence ID" value="HJD33522.1"/>
    <property type="molecule type" value="Genomic_DNA"/>
</dbReference>
<proteinExistence type="predicted"/>
<organism evidence="1 2">
    <name type="scientific">Candidatus Mediterraneibacter tabaqchaliae</name>
    <dbReference type="NCBI Taxonomy" id="2838689"/>
    <lineage>
        <taxon>Bacteria</taxon>
        <taxon>Bacillati</taxon>
        <taxon>Bacillota</taxon>
        <taxon>Clostridia</taxon>
        <taxon>Lachnospirales</taxon>
        <taxon>Lachnospiraceae</taxon>
        <taxon>Mediterraneibacter</taxon>
    </lineage>
</organism>
<gene>
    <name evidence="1" type="ORF">H9911_03135</name>
</gene>
<name>A0A9D2U1N9_9FIRM</name>
<sequence length="178" mass="19923">MICNAGNGKLGIRIVQPDELERFVVVICIAGNDMFLVVLDKQGKELVEMAEQGALLRCAIEVERGDGMHFSDQYIGFRIMDHRIIIIESAEMEKLGCFRPVEPYPVIGPWRQRVCSIGDRFIGTDQKRVTCPDRIRAGVICKSTAAGSDIVDDVVVIYVRTAFEIRRTVFFVTALIDG</sequence>
<reference evidence="1" key="1">
    <citation type="journal article" date="2021" name="PeerJ">
        <title>Extensive microbial diversity within the chicken gut microbiome revealed by metagenomics and culture.</title>
        <authorList>
            <person name="Gilroy R."/>
            <person name="Ravi A."/>
            <person name="Getino M."/>
            <person name="Pursley I."/>
            <person name="Horton D.L."/>
            <person name="Alikhan N.F."/>
            <person name="Baker D."/>
            <person name="Gharbi K."/>
            <person name="Hall N."/>
            <person name="Watson M."/>
            <person name="Adriaenssens E.M."/>
            <person name="Foster-Nyarko E."/>
            <person name="Jarju S."/>
            <person name="Secka A."/>
            <person name="Antonio M."/>
            <person name="Oren A."/>
            <person name="Chaudhuri R.R."/>
            <person name="La Ragione R."/>
            <person name="Hildebrand F."/>
            <person name="Pallen M.J."/>
        </authorList>
    </citation>
    <scope>NUCLEOTIDE SEQUENCE</scope>
    <source>
        <strain evidence="1">ChiGjej3B3-11674</strain>
    </source>
</reference>
<dbReference type="Proteomes" id="UP000823897">
    <property type="component" value="Unassembled WGS sequence"/>
</dbReference>
<evidence type="ECO:0000313" key="1">
    <source>
        <dbReference type="EMBL" id="HJD33522.1"/>
    </source>
</evidence>
<accession>A0A9D2U1N9</accession>